<protein>
    <submittedName>
        <fullName evidence="7">SH3 domain-containing protein</fullName>
    </submittedName>
</protein>
<dbReference type="Pfam" id="PF00041">
    <property type="entry name" value="fn3"/>
    <property type="match status" value="1"/>
</dbReference>
<evidence type="ECO:0000256" key="2">
    <source>
        <dbReference type="ARBA" id="ARBA00022801"/>
    </source>
</evidence>
<reference evidence="7 8" key="1">
    <citation type="submission" date="2020-08" db="EMBL/GenBank/DDBJ databases">
        <title>Genome public.</title>
        <authorList>
            <person name="Liu C."/>
            <person name="Sun Q."/>
        </authorList>
    </citation>
    <scope>NUCLEOTIDE SEQUENCE [LARGE SCALE GENOMIC DNA]</scope>
    <source>
        <strain evidence="7 8">NSJ-36</strain>
    </source>
</reference>
<dbReference type="InterPro" id="IPR018077">
    <property type="entry name" value="Glyco_hydro_fam25_subgr"/>
</dbReference>
<evidence type="ECO:0000256" key="1">
    <source>
        <dbReference type="ARBA" id="ARBA00010646"/>
    </source>
</evidence>
<evidence type="ECO:0000259" key="5">
    <source>
        <dbReference type="PROSITE" id="PS50853"/>
    </source>
</evidence>
<dbReference type="Proteomes" id="UP000647235">
    <property type="component" value="Unassembled WGS sequence"/>
</dbReference>
<evidence type="ECO:0000256" key="4">
    <source>
        <dbReference type="SAM" id="SignalP"/>
    </source>
</evidence>
<evidence type="ECO:0000313" key="7">
    <source>
        <dbReference type="EMBL" id="MBC5663954.1"/>
    </source>
</evidence>
<keyword evidence="8" id="KW-1185">Reference proteome</keyword>
<dbReference type="InterPro" id="IPR036116">
    <property type="entry name" value="FN3_sf"/>
</dbReference>
<sequence>MKKRTRILAALLTMCVSISMLPFCTKAAEIPEDGDPGDYRLNGKIAPEFYDTLASAKARAVINNSKYQHASKFKVGYEIQTGIDVSYHQGNIDWKKVKAAGVQFAIIRAGYRSYGEGKLYPDKQVDNYIPAAINAGIPVGAYIFSQAITEKEAREEADYIISKVSKYKLKLPIVLDYEYVTPTLGRLATAKLSRAKKTKICNAFCARVASKGYTPMVYANRSMLTNDMYADQIDGKYKIWLAQYNTKVTYGRTYEYWQYSPTGRISGINDNNVDMNFRYVKQQETLKIKKTTQDSITMQWDPIEHAFGYEVFKKNTADKYVKIATIEDADATTYTDTGLGKGEAGTYKVRAFLEEDAGEDYSSFTPAATGVTGIDGTALSAKGTALNRISLGWKQSADASGYIIQRYDSVKKSYTTIKTVTSPKTLSYTDADLDASKTYTYRIRAYKSVSGVKGYSGYTEAKAVTKKAETGRVSVSSVNFRKGPSTSYKSQGTLTRGKTVSVTGARGGWYKVTAKLNGTKKTGYVMKSYIKTGAGARIGFPSLKTQAVSKSKIKLSWKQIIGVDGYEIVRYNTKKKAYKKIKTLTNPKTVSYTDKGLKKRTKYKYKIRAYQKNGTKKVYGFYSNPKNGMTR</sequence>
<dbReference type="CDD" id="cd06414">
    <property type="entry name" value="GH25_LytC-like"/>
    <property type="match status" value="1"/>
</dbReference>
<gene>
    <name evidence="7" type="ORF">H8S07_01455</name>
</gene>
<dbReference type="PROSITE" id="PS51904">
    <property type="entry name" value="GLYCOSYL_HYDROL_F25_2"/>
    <property type="match status" value="1"/>
</dbReference>
<dbReference type="InterPro" id="IPR013783">
    <property type="entry name" value="Ig-like_fold"/>
</dbReference>
<keyword evidence="2" id="KW-0378">Hydrolase</keyword>
<dbReference type="PROSITE" id="PS51781">
    <property type="entry name" value="SH3B"/>
    <property type="match status" value="1"/>
</dbReference>
<keyword evidence="4" id="KW-0732">Signal</keyword>
<evidence type="ECO:0000256" key="3">
    <source>
        <dbReference type="ARBA" id="ARBA00023295"/>
    </source>
</evidence>
<dbReference type="Gene3D" id="3.20.20.80">
    <property type="entry name" value="Glycosidases"/>
    <property type="match status" value="1"/>
</dbReference>
<dbReference type="Gene3D" id="2.60.40.10">
    <property type="entry name" value="Immunoglobulins"/>
    <property type="match status" value="3"/>
</dbReference>
<dbReference type="Pfam" id="PF01183">
    <property type="entry name" value="Glyco_hydro_25"/>
    <property type="match status" value="1"/>
</dbReference>
<dbReference type="InterPro" id="IPR003646">
    <property type="entry name" value="SH3-like_bac-type"/>
</dbReference>
<dbReference type="SMART" id="SM00060">
    <property type="entry name" value="FN3"/>
    <property type="match status" value="3"/>
</dbReference>
<feature type="signal peptide" evidence="4">
    <location>
        <begin position="1"/>
        <end position="27"/>
    </location>
</feature>
<dbReference type="InterPro" id="IPR017853">
    <property type="entry name" value="GH"/>
</dbReference>
<evidence type="ECO:0000259" key="6">
    <source>
        <dbReference type="PROSITE" id="PS51781"/>
    </source>
</evidence>
<dbReference type="PROSITE" id="PS50853">
    <property type="entry name" value="FN3"/>
    <property type="match status" value="1"/>
</dbReference>
<organism evidence="7 8">
    <name type="scientific">Dorea hominis</name>
    <dbReference type="NCBI Taxonomy" id="2763040"/>
    <lineage>
        <taxon>Bacteria</taxon>
        <taxon>Bacillati</taxon>
        <taxon>Bacillota</taxon>
        <taxon>Clostridia</taxon>
        <taxon>Lachnospirales</taxon>
        <taxon>Lachnospiraceae</taxon>
        <taxon>Dorea</taxon>
    </lineage>
</organism>
<dbReference type="PANTHER" id="PTHR34135:SF2">
    <property type="entry name" value="LYSOZYME"/>
    <property type="match status" value="1"/>
</dbReference>
<feature type="domain" description="Fibronectin type-III" evidence="5">
    <location>
        <begin position="540"/>
        <end position="631"/>
    </location>
</feature>
<proteinExistence type="inferred from homology"/>
<dbReference type="SMART" id="SM00287">
    <property type="entry name" value="SH3b"/>
    <property type="match status" value="1"/>
</dbReference>
<dbReference type="InterPro" id="IPR002053">
    <property type="entry name" value="Glyco_hydro_25"/>
</dbReference>
<dbReference type="Gene3D" id="2.30.30.40">
    <property type="entry name" value="SH3 Domains"/>
    <property type="match status" value="1"/>
</dbReference>
<dbReference type="PANTHER" id="PTHR34135">
    <property type="entry name" value="LYSOZYME"/>
    <property type="match status" value="1"/>
</dbReference>
<dbReference type="InterPro" id="IPR003961">
    <property type="entry name" value="FN3_dom"/>
</dbReference>
<dbReference type="Pfam" id="PF08239">
    <property type="entry name" value="SH3_3"/>
    <property type="match status" value="1"/>
</dbReference>
<accession>A0ABR7ERG7</accession>
<feature type="domain" description="SH3b" evidence="6">
    <location>
        <begin position="468"/>
        <end position="534"/>
    </location>
</feature>
<dbReference type="EMBL" id="JACOOY010000001">
    <property type="protein sequence ID" value="MBC5663954.1"/>
    <property type="molecule type" value="Genomic_DNA"/>
</dbReference>
<dbReference type="SUPFAM" id="SSF49265">
    <property type="entry name" value="Fibronectin type III"/>
    <property type="match status" value="2"/>
</dbReference>
<dbReference type="SUPFAM" id="SSF51445">
    <property type="entry name" value="(Trans)glycosidases"/>
    <property type="match status" value="1"/>
</dbReference>
<evidence type="ECO:0000313" key="8">
    <source>
        <dbReference type="Proteomes" id="UP000647235"/>
    </source>
</evidence>
<feature type="chain" id="PRO_5045209121" evidence="4">
    <location>
        <begin position="28"/>
        <end position="631"/>
    </location>
</feature>
<comment type="caution">
    <text evidence="7">The sequence shown here is derived from an EMBL/GenBank/DDBJ whole genome shotgun (WGS) entry which is preliminary data.</text>
</comment>
<dbReference type="RefSeq" id="WP_186855277.1">
    <property type="nucleotide sequence ID" value="NZ_JACOOY010000001.1"/>
</dbReference>
<dbReference type="CDD" id="cd00063">
    <property type="entry name" value="FN3"/>
    <property type="match status" value="3"/>
</dbReference>
<dbReference type="SMART" id="SM00641">
    <property type="entry name" value="Glyco_25"/>
    <property type="match status" value="1"/>
</dbReference>
<comment type="similarity">
    <text evidence="1">Belongs to the glycosyl hydrolase 25 family.</text>
</comment>
<name>A0ABR7ERG7_9FIRM</name>
<keyword evidence="3" id="KW-0326">Glycosidase</keyword>